<dbReference type="EMBL" id="JYMX02000008">
    <property type="protein sequence ID" value="MCW3712056.1"/>
    <property type="molecule type" value="Genomic_DNA"/>
</dbReference>
<gene>
    <name evidence="1" type="ORF">UE95_012240</name>
</gene>
<protein>
    <submittedName>
        <fullName evidence="1">Uncharacterized protein</fullName>
    </submittedName>
</protein>
<sequence length="65" mass="7329">MENIQKQIEEVAEQAQLAFWAEVAKSFPEVKSGDLPVQAVLQFNKACEQAVAVWLKSNHPNYPTE</sequence>
<name>A0ABD4UCC2_9BURK</name>
<evidence type="ECO:0000313" key="1">
    <source>
        <dbReference type="EMBL" id="MCW3712056.1"/>
    </source>
</evidence>
<reference evidence="1 2" key="2">
    <citation type="journal article" date="2017" name="Front. Microbiol.">
        <title>Genomics Reveals a Unique Clone of Burkholderia cenocepacia Harboring an Actively Excising Novel Genomic Island.</title>
        <authorList>
            <person name="Patil P.P."/>
            <person name="Mali S."/>
            <person name="Midha S."/>
            <person name="Gautam V."/>
            <person name="Dash L."/>
            <person name="Kumar S."/>
            <person name="Shastri J."/>
            <person name="Singhal L."/>
            <person name="Patil P.B."/>
        </authorList>
    </citation>
    <scope>NUCLEOTIDE SEQUENCE [LARGE SCALE GENOMIC DNA]</scope>
    <source>
        <strain evidence="1 2">BC-19</strain>
    </source>
</reference>
<evidence type="ECO:0000313" key="2">
    <source>
        <dbReference type="Proteomes" id="UP000191686"/>
    </source>
</evidence>
<reference evidence="1 2" key="1">
    <citation type="journal article" date="2017" name="Front. Microbiol.">
        <title>Genomics reveals a unique clone of Burkholderia cenocepacia harbouring an actively excising novel genomic island.</title>
        <authorList>
            <person name="Patil P."/>
            <person name="Mali S."/>
            <person name="Midha S."/>
            <person name="Gautam V."/>
            <person name="Dash L."/>
            <person name="Kumar S."/>
            <person name="Shastri J."/>
            <person name="Singhal L."/>
            <person name="Patil P.B."/>
        </authorList>
    </citation>
    <scope>NUCLEOTIDE SEQUENCE [LARGE SCALE GENOMIC DNA]</scope>
    <source>
        <strain evidence="1 2">BC-19</strain>
    </source>
</reference>
<comment type="caution">
    <text evidence="1">The sequence shown here is derived from an EMBL/GenBank/DDBJ whole genome shotgun (WGS) entry which is preliminary data.</text>
</comment>
<dbReference type="Proteomes" id="UP000191686">
    <property type="component" value="Unassembled WGS sequence"/>
</dbReference>
<accession>A0ABD4UCC2</accession>
<dbReference type="RefSeq" id="WP_050866108.1">
    <property type="nucleotide sequence ID" value="NZ_JAUJRH010000003.1"/>
</dbReference>
<proteinExistence type="predicted"/>
<organism evidence="1 2">
    <name type="scientific">Burkholderia cenocepacia</name>
    <dbReference type="NCBI Taxonomy" id="95486"/>
    <lineage>
        <taxon>Bacteria</taxon>
        <taxon>Pseudomonadati</taxon>
        <taxon>Pseudomonadota</taxon>
        <taxon>Betaproteobacteria</taxon>
        <taxon>Burkholderiales</taxon>
        <taxon>Burkholderiaceae</taxon>
        <taxon>Burkholderia</taxon>
        <taxon>Burkholderia cepacia complex</taxon>
    </lineage>
</organism>
<dbReference type="AlphaFoldDB" id="A0ABD4UCC2"/>